<dbReference type="STRING" id="208445.SAMN04489727_4606"/>
<feature type="region of interest" description="Disordered" evidence="6">
    <location>
        <begin position="1"/>
        <end position="29"/>
    </location>
</feature>
<dbReference type="GO" id="GO:0003677">
    <property type="term" value="F:DNA binding"/>
    <property type="evidence" value="ECO:0007669"/>
    <property type="project" value="UniProtKB-UniRule"/>
</dbReference>
<evidence type="ECO:0000259" key="7">
    <source>
        <dbReference type="PROSITE" id="PS51900"/>
    </source>
</evidence>
<dbReference type="InterPro" id="IPR044068">
    <property type="entry name" value="CB"/>
</dbReference>
<evidence type="ECO:0000256" key="4">
    <source>
        <dbReference type="ARBA" id="ARBA00023172"/>
    </source>
</evidence>
<feature type="compositionally biased region" description="Basic residues" evidence="6">
    <location>
        <begin position="254"/>
        <end position="268"/>
    </location>
</feature>
<evidence type="ECO:0000256" key="2">
    <source>
        <dbReference type="ARBA" id="ARBA00022908"/>
    </source>
</evidence>
<evidence type="ECO:0000256" key="6">
    <source>
        <dbReference type="SAM" id="MobiDB-lite"/>
    </source>
</evidence>
<dbReference type="InterPro" id="IPR013762">
    <property type="entry name" value="Integrase-like_cat_sf"/>
</dbReference>
<evidence type="ECO:0000256" key="1">
    <source>
        <dbReference type="ARBA" id="ARBA00008857"/>
    </source>
</evidence>
<reference evidence="9" key="1">
    <citation type="submission" date="2016-10" db="EMBL/GenBank/DDBJ databases">
        <authorList>
            <person name="Varghese N."/>
            <person name="Submissions S."/>
        </authorList>
    </citation>
    <scope>NUCLEOTIDE SEQUENCE [LARGE SCALE GENOMIC DNA]</scope>
    <source>
        <strain evidence="9">DSM 44544</strain>
    </source>
</reference>
<proteinExistence type="inferred from homology"/>
<dbReference type="Proteomes" id="UP000199622">
    <property type="component" value="Unassembled WGS sequence"/>
</dbReference>
<gene>
    <name evidence="8" type="ORF">SAMN04489727_4606</name>
</gene>
<evidence type="ECO:0000313" key="9">
    <source>
        <dbReference type="Proteomes" id="UP000199622"/>
    </source>
</evidence>
<dbReference type="Gene3D" id="1.10.150.130">
    <property type="match status" value="1"/>
</dbReference>
<evidence type="ECO:0000256" key="3">
    <source>
        <dbReference type="ARBA" id="ARBA00023125"/>
    </source>
</evidence>
<sequence>MAHGQEEPGTGEWRARYKRPDGAWGSRSGFPTKKAAEEWGLEQEALIRRNLWLDPRDGETRFDDFAEEWLAAVAPRLELNTVAKYRSFLDTQLLPQWKAWPLIAIFNGYVEIERWLSELHEDYAESSVASYFALFSTILNAAVRARMIPANPCSGVRVSSGEFDTERLVATPAQALRAAMRLYELGLGKSGFVLCLMDFYTGARWGELVGQQRHEYDSERRGIEIRTPLKEVAGKVYKGGRKSDDHHADGRQRPPTRRGNARPKKGRTKTPAGTRFVALPPGIAVLYEELMDSHRGPFVLCTPEGHPWRRSNFRIRFWRPAWDGVELDDAGAGERRPPILPTFTFHEGRHTHSTWLTEDGIPEVARRARLGQKMKGIARVYDHVTPAMVNQILNALEERWLRSLASLYPGERAKLMSWFPHLRSQRVIGPGPGAVAGSSPTDS</sequence>
<dbReference type="PANTHER" id="PTHR30629">
    <property type="entry name" value="PROPHAGE INTEGRASE"/>
    <property type="match status" value="1"/>
</dbReference>
<feature type="region of interest" description="Disordered" evidence="6">
    <location>
        <begin position="236"/>
        <end position="274"/>
    </location>
</feature>
<accession>A0A1H4UCN3</accession>
<keyword evidence="4" id="KW-0233">DNA recombination</keyword>
<keyword evidence="2" id="KW-0229">DNA integration</keyword>
<evidence type="ECO:0000256" key="5">
    <source>
        <dbReference type="PROSITE-ProRule" id="PRU01248"/>
    </source>
</evidence>
<dbReference type="GO" id="GO:0006310">
    <property type="term" value="P:DNA recombination"/>
    <property type="evidence" value="ECO:0007669"/>
    <property type="project" value="UniProtKB-KW"/>
</dbReference>
<protein>
    <submittedName>
        <fullName evidence="8">Phage integrase family protein</fullName>
    </submittedName>
</protein>
<dbReference type="SUPFAM" id="SSF56349">
    <property type="entry name" value="DNA breaking-rejoining enzymes"/>
    <property type="match status" value="1"/>
</dbReference>
<keyword evidence="9" id="KW-1185">Reference proteome</keyword>
<dbReference type="Gene3D" id="1.10.443.10">
    <property type="entry name" value="Intergrase catalytic core"/>
    <property type="match status" value="1"/>
</dbReference>
<comment type="similarity">
    <text evidence="1">Belongs to the 'phage' integrase family.</text>
</comment>
<dbReference type="AlphaFoldDB" id="A0A1H4UCN3"/>
<dbReference type="InterPro" id="IPR010998">
    <property type="entry name" value="Integrase_recombinase_N"/>
</dbReference>
<feature type="compositionally biased region" description="Basic and acidic residues" evidence="6">
    <location>
        <begin position="241"/>
        <end position="252"/>
    </location>
</feature>
<organism evidence="8 9">
    <name type="scientific">Amycolatopsis tolypomycina</name>
    <dbReference type="NCBI Taxonomy" id="208445"/>
    <lineage>
        <taxon>Bacteria</taxon>
        <taxon>Bacillati</taxon>
        <taxon>Actinomycetota</taxon>
        <taxon>Actinomycetes</taxon>
        <taxon>Pseudonocardiales</taxon>
        <taxon>Pseudonocardiaceae</taxon>
        <taxon>Amycolatopsis</taxon>
    </lineage>
</organism>
<dbReference type="PANTHER" id="PTHR30629:SF2">
    <property type="entry name" value="PROPHAGE INTEGRASE INTS-RELATED"/>
    <property type="match status" value="1"/>
</dbReference>
<dbReference type="PROSITE" id="PS51900">
    <property type="entry name" value="CB"/>
    <property type="match status" value="1"/>
</dbReference>
<feature type="domain" description="Core-binding (CB)" evidence="7">
    <location>
        <begin position="60"/>
        <end position="143"/>
    </location>
</feature>
<dbReference type="InterPro" id="IPR011010">
    <property type="entry name" value="DNA_brk_join_enz"/>
</dbReference>
<dbReference type="InterPro" id="IPR050808">
    <property type="entry name" value="Phage_Integrase"/>
</dbReference>
<evidence type="ECO:0000313" key="8">
    <source>
        <dbReference type="EMBL" id="SEC66612.1"/>
    </source>
</evidence>
<keyword evidence="3 5" id="KW-0238">DNA-binding</keyword>
<dbReference type="GO" id="GO:0015074">
    <property type="term" value="P:DNA integration"/>
    <property type="evidence" value="ECO:0007669"/>
    <property type="project" value="UniProtKB-KW"/>
</dbReference>
<dbReference type="EMBL" id="FNSO01000004">
    <property type="protein sequence ID" value="SEC66612.1"/>
    <property type="molecule type" value="Genomic_DNA"/>
</dbReference>
<name>A0A1H4UCN3_9PSEU</name>